<organism evidence="4 5">
    <name type="scientific">Thioclava pacifica DSM 10166</name>
    <dbReference type="NCBI Taxonomy" id="1353537"/>
    <lineage>
        <taxon>Bacteria</taxon>
        <taxon>Pseudomonadati</taxon>
        <taxon>Pseudomonadota</taxon>
        <taxon>Alphaproteobacteria</taxon>
        <taxon>Rhodobacterales</taxon>
        <taxon>Paracoccaceae</taxon>
        <taxon>Thioclava</taxon>
    </lineage>
</organism>
<evidence type="ECO:0000259" key="3">
    <source>
        <dbReference type="Pfam" id="PF05239"/>
    </source>
</evidence>
<comment type="caution">
    <text evidence="4">The sequence shown here is derived from an EMBL/GenBank/DDBJ whole genome shotgun (WGS) entry which is preliminary data.</text>
</comment>
<dbReference type="Gene3D" id="2.30.30.240">
    <property type="entry name" value="PRC-barrel domain"/>
    <property type="match status" value="2"/>
</dbReference>
<evidence type="ECO:0000313" key="4">
    <source>
        <dbReference type="EMBL" id="KEO52954.1"/>
    </source>
</evidence>
<accession>A0A074J8R5</accession>
<evidence type="ECO:0000256" key="2">
    <source>
        <dbReference type="SAM" id="SignalP"/>
    </source>
</evidence>
<feature type="domain" description="PRC-barrel" evidence="3">
    <location>
        <begin position="87"/>
        <end position="143"/>
    </location>
</feature>
<keyword evidence="5" id="KW-1185">Reference proteome</keyword>
<reference evidence="4 5" key="1">
    <citation type="submission" date="2013-07" db="EMBL/GenBank/DDBJ databases">
        <title>Thioclava pacifica DSM 10166 Genome Sequencing.</title>
        <authorList>
            <person name="Lai Q."/>
            <person name="Shao Z."/>
        </authorList>
    </citation>
    <scope>NUCLEOTIDE SEQUENCE [LARGE SCALE GENOMIC DNA]</scope>
    <source>
        <strain evidence="4 5">DSM 10166</strain>
    </source>
</reference>
<dbReference type="PANTHER" id="PTHR36505">
    <property type="entry name" value="BLR1072 PROTEIN"/>
    <property type="match status" value="1"/>
</dbReference>
<keyword evidence="2" id="KW-0732">Signal</keyword>
<evidence type="ECO:0000313" key="5">
    <source>
        <dbReference type="Proteomes" id="UP000027432"/>
    </source>
</evidence>
<dbReference type="RefSeq" id="WP_051692496.1">
    <property type="nucleotide sequence ID" value="NZ_AUND01000023.1"/>
</dbReference>
<sequence>MKNLITTTAIGLMLALPAAAETKTDVQVTSPTDSAQVTVEQGSANDTFFKAIPHSISASGMIGKRVYVSETAMDPSKAVKAADQNWEDIGEVSDVVIGMDGNVDAVLVDVGGFLGIGEKTVAISMGSLRLIPDGDTENAYFVVVKGDKAMLDQAPAYEGDMQTSWADVSETEAMKVNNSAEAAMHKAGDAAKASAAAAGQAMDNAAEATKQAASDAADKTKAMAKDAAQSTKQAANEAGQAIDEAADKAGAATKEAAAKTGSAIDDAVDSTAAAVGQVGQASAEDGQQVDIASVDPDVLRGEGVYGPNNDKVGDVSALVTGSDGSVQGVVIDVGGFLGIGAKPVEIDTNQLTVLQDNHSITVHTGLTEEQLKTMPKYEG</sequence>
<feature type="domain" description="PRC-barrel" evidence="3">
    <location>
        <begin position="299"/>
        <end position="361"/>
    </location>
</feature>
<proteinExistence type="predicted"/>
<dbReference type="SUPFAM" id="SSF50346">
    <property type="entry name" value="PRC-barrel domain"/>
    <property type="match status" value="2"/>
</dbReference>
<dbReference type="PANTHER" id="PTHR36505:SF1">
    <property type="entry name" value="BLR1072 PROTEIN"/>
    <property type="match status" value="1"/>
</dbReference>
<dbReference type="Pfam" id="PF05239">
    <property type="entry name" value="PRC"/>
    <property type="match status" value="2"/>
</dbReference>
<dbReference type="eggNOG" id="COG3861">
    <property type="taxonomic scope" value="Bacteria"/>
</dbReference>
<dbReference type="AlphaFoldDB" id="A0A074J8R5"/>
<gene>
    <name evidence="4" type="ORF">TP2_08425</name>
</gene>
<feature type="chain" id="PRO_5005409253" description="PRC-barrel domain-containing protein" evidence="2">
    <location>
        <begin position="21"/>
        <end position="379"/>
    </location>
</feature>
<dbReference type="STRING" id="1353537.TP2_08425"/>
<dbReference type="EMBL" id="AUND01000023">
    <property type="protein sequence ID" value="KEO52954.1"/>
    <property type="molecule type" value="Genomic_DNA"/>
</dbReference>
<dbReference type="InterPro" id="IPR011033">
    <property type="entry name" value="PRC_barrel-like_sf"/>
</dbReference>
<name>A0A074J8R5_9RHOB</name>
<feature type="region of interest" description="Disordered" evidence="1">
    <location>
        <begin position="220"/>
        <end position="240"/>
    </location>
</feature>
<dbReference type="Proteomes" id="UP000027432">
    <property type="component" value="Unassembled WGS sequence"/>
</dbReference>
<feature type="signal peptide" evidence="2">
    <location>
        <begin position="1"/>
        <end position="20"/>
    </location>
</feature>
<protein>
    <recommendedName>
        <fullName evidence="3">PRC-barrel domain-containing protein</fullName>
    </recommendedName>
</protein>
<evidence type="ECO:0000256" key="1">
    <source>
        <dbReference type="SAM" id="MobiDB-lite"/>
    </source>
</evidence>
<dbReference type="InterPro" id="IPR027275">
    <property type="entry name" value="PRC-brl_dom"/>
</dbReference>